<accession>A0AAP6EIE2</accession>
<name>A0AAP6EIE2_9ACTN</name>
<organism evidence="1 2">
    <name type="scientific">Streptomyces acidiscabies</name>
    <dbReference type="NCBI Taxonomy" id="42234"/>
    <lineage>
        <taxon>Bacteria</taxon>
        <taxon>Bacillati</taxon>
        <taxon>Actinomycetota</taxon>
        <taxon>Actinomycetes</taxon>
        <taxon>Kitasatosporales</taxon>
        <taxon>Streptomycetaceae</taxon>
        <taxon>Streptomyces</taxon>
    </lineage>
</organism>
<dbReference type="RefSeq" id="WP_319061060.1">
    <property type="nucleotide sequence ID" value="NZ_JARAWC010000025.1"/>
</dbReference>
<evidence type="ECO:0000313" key="1">
    <source>
        <dbReference type="EMBL" id="MDX2963829.1"/>
    </source>
</evidence>
<dbReference type="EMBL" id="JARAWC010000025">
    <property type="protein sequence ID" value="MDX2963829.1"/>
    <property type="molecule type" value="Genomic_DNA"/>
</dbReference>
<feature type="non-terminal residue" evidence="1">
    <location>
        <position position="1"/>
    </location>
</feature>
<dbReference type="Proteomes" id="UP001282288">
    <property type="component" value="Unassembled WGS sequence"/>
</dbReference>
<reference evidence="1" key="1">
    <citation type="journal article" date="2023" name="Microb. Genom.">
        <title>Mesoterricola silvestris gen. nov., sp. nov., Mesoterricola sediminis sp. nov., Geothrix oryzae sp. nov., Geothrix edaphica sp. nov., Geothrix rubra sp. nov., and Geothrix limicola sp. nov., six novel members of Acidobacteriota isolated from soils.</title>
        <authorList>
            <person name="Weisberg A.J."/>
            <person name="Pearce E."/>
            <person name="Kramer C.G."/>
            <person name="Chang J.H."/>
            <person name="Clarke C.R."/>
        </authorList>
    </citation>
    <scope>NUCLEOTIDE SEQUENCE</scope>
    <source>
        <strain evidence="1">NRRL_B-16521</strain>
    </source>
</reference>
<comment type="caution">
    <text evidence="1">The sequence shown here is derived from an EMBL/GenBank/DDBJ whole genome shotgun (WGS) entry which is preliminary data.</text>
</comment>
<sequence>APSAPGRQPVVTAEHIGKTVTDGQRTGILMDLIPWENPDQPPAHRRSQLMAYVRPEGGGTEWDAPPSTLDPA</sequence>
<evidence type="ECO:0000313" key="2">
    <source>
        <dbReference type="Proteomes" id="UP001282288"/>
    </source>
</evidence>
<dbReference type="AlphaFoldDB" id="A0AAP6EIE2"/>
<gene>
    <name evidence="1" type="ORF">PV399_29505</name>
</gene>
<protein>
    <submittedName>
        <fullName evidence="1">Uncharacterized protein</fullName>
    </submittedName>
</protein>
<proteinExistence type="predicted"/>